<sequence length="543" mass="62636">MTVGTNVGLETPPDSRLDLLPGQKDELYHWENVSFLVDGFIFKVPTYHFIVGSEYFATEYLHIAEHTQDDWPTVSREGDSAPLSRDQGTAKGVVVLEDVTASQFRTFLKLLFPIHSTSTTLVLTKSEWLTILTLSTRWHFLEFRGLAIQHLHPQMTDPIEMIRVGRAEYVPRWVVAGYAALVDKPEAISEEESEAIGDRTAVRLYIIRHELGCQHPEIGQEGRNVSNGLLTLKFEEEFLTLKERETERRTRLEKAEAEIVEHMKREETEIVERIKREETERRTCLEKAEAEMVERKKREETEVVERIKREEEQRVVEEENERKRLEEEGRQRLEAEERRKFQEEDKLINEVEERVKQEDMRRRQQEAKRIKKAAKKRNRGAVIPDAGGFEHGEDHAGVAEEDKLEEAEAETLAARVEGSEEASQAGELTAQEERKWLAEVEERKAEAGAEPARHRQEREMGRAEEGARATKPKAEEEFTQAEIGGERREEKTRKNETRPPTMPQRVPLDVRLATTQKPAPSYKSNPGGQGPPLMFSDFLKGWS</sequence>
<accession>A0A4Y7TX09</accession>
<feature type="compositionally biased region" description="Basic residues" evidence="1">
    <location>
        <begin position="369"/>
        <end position="379"/>
    </location>
</feature>
<comment type="caution">
    <text evidence="2">The sequence shown here is derived from an EMBL/GenBank/DDBJ whole genome shotgun (WGS) entry which is preliminary data.</text>
</comment>
<feature type="compositionally biased region" description="Basic and acidic residues" evidence="1">
    <location>
        <begin position="484"/>
        <end position="497"/>
    </location>
</feature>
<evidence type="ECO:0000313" key="3">
    <source>
        <dbReference type="Proteomes" id="UP000298030"/>
    </source>
</evidence>
<dbReference type="EMBL" id="QPFP01000003">
    <property type="protein sequence ID" value="TEB38099.1"/>
    <property type="molecule type" value="Genomic_DNA"/>
</dbReference>
<evidence type="ECO:0000256" key="1">
    <source>
        <dbReference type="SAM" id="MobiDB-lite"/>
    </source>
</evidence>
<reference evidence="2 3" key="1">
    <citation type="journal article" date="2019" name="Nat. Ecol. Evol.">
        <title>Megaphylogeny resolves global patterns of mushroom evolution.</title>
        <authorList>
            <person name="Varga T."/>
            <person name="Krizsan K."/>
            <person name="Foldi C."/>
            <person name="Dima B."/>
            <person name="Sanchez-Garcia M."/>
            <person name="Sanchez-Ramirez S."/>
            <person name="Szollosi G.J."/>
            <person name="Szarkandi J.G."/>
            <person name="Papp V."/>
            <person name="Albert L."/>
            <person name="Andreopoulos W."/>
            <person name="Angelini C."/>
            <person name="Antonin V."/>
            <person name="Barry K.W."/>
            <person name="Bougher N.L."/>
            <person name="Buchanan P."/>
            <person name="Buyck B."/>
            <person name="Bense V."/>
            <person name="Catcheside P."/>
            <person name="Chovatia M."/>
            <person name="Cooper J."/>
            <person name="Damon W."/>
            <person name="Desjardin D."/>
            <person name="Finy P."/>
            <person name="Geml J."/>
            <person name="Haridas S."/>
            <person name="Hughes K."/>
            <person name="Justo A."/>
            <person name="Karasinski D."/>
            <person name="Kautmanova I."/>
            <person name="Kiss B."/>
            <person name="Kocsube S."/>
            <person name="Kotiranta H."/>
            <person name="LaButti K.M."/>
            <person name="Lechner B.E."/>
            <person name="Liimatainen K."/>
            <person name="Lipzen A."/>
            <person name="Lukacs Z."/>
            <person name="Mihaltcheva S."/>
            <person name="Morgado L.N."/>
            <person name="Niskanen T."/>
            <person name="Noordeloos M.E."/>
            <person name="Ohm R.A."/>
            <person name="Ortiz-Santana B."/>
            <person name="Ovrebo C."/>
            <person name="Racz N."/>
            <person name="Riley R."/>
            <person name="Savchenko A."/>
            <person name="Shiryaev A."/>
            <person name="Soop K."/>
            <person name="Spirin V."/>
            <person name="Szebenyi C."/>
            <person name="Tomsovsky M."/>
            <person name="Tulloss R.E."/>
            <person name="Uehling J."/>
            <person name="Grigoriev I.V."/>
            <person name="Vagvolgyi C."/>
            <person name="Papp T."/>
            <person name="Martin F.M."/>
            <person name="Miettinen O."/>
            <person name="Hibbett D.S."/>
            <person name="Nagy L.G."/>
        </authorList>
    </citation>
    <scope>NUCLEOTIDE SEQUENCE [LARGE SCALE GENOMIC DNA]</scope>
    <source>
        <strain evidence="2 3">FP101781</strain>
    </source>
</reference>
<organism evidence="2 3">
    <name type="scientific">Coprinellus micaceus</name>
    <name type="common">Glistening ink-cap mushroom</name>
    <name type="synonym">Coprinus micaceus</name>
    <dbReference type="NCBI Taxonomy" id="71717"/>
    <lineage>
        <taxon>Eukaryota</taxon>
        <taxon>Fungi</taxon>
        <taxon>Dikarya</taxon>
        <taxon>Basidiomycota</taxon>
        <taxon>Agaricomycotina</taxon>
        <taxon>Agaricomycetes</taxon>
        <taxon>Agaricomycetidae</taxon>
        <taxon>Agaricales</taxon>
        <taxon>Agaricineae</taxon>
        <taxon>Psathyrellaceae</taxon>
        <taxon>Coprinellus</taxon>
    </lineage>
</organism>
<dbReference type="STRING" id="71717.A0A4Y7TX09"/>
<feature type="compositionally biased region" description="Basic and acidic residues" evidence="1">
    <location>
        <begin position="431"/>
        <end position="476"/>
    </location>
</feature>
<keyword evidence="3" id="KW-1185">Reference proteome</keyword>
<dbReference type="AlphaFoldDB" id="A0A4Y7TX09"/>
<evidence type="ECO:0000313" key="2">
    <source>
        <dbReference type="EMBL" id="TEB38099.1"/>
    </source>
</evidence>
<feature type="region of interest" description="Disordered" evidence="1">
    <location>
        <begin position="355"/>
        <end position="543"/>
    </location>
</feature>
<feature type="compositionally biased region" description="Basic and acidic residues" evidence="1">
    <location>
        <begin position="388"/>
        <end position="401"/>
    </location>
</feature>
<name>A0A4Y7TX09_COPMI</name>
<proteinExistence type="predicted"/>
<protein>
    <recommendedName>
        <fullName evidence="4">BTB domain-containing protein</fullName>
    </recommendedName>
</protein>
<feature type="compositionally biased region" description="Basic and acidic residues" evidence="1">
    <location>
        <begin position="355"/>
        <end position="368"/>
    </location>
</feature>
<gene>
    <name evidence="2" type="ORF">FA13DRAFT_1705123</name>
</gene>
<dbReference type="OrthoDB" id="3193844at2759"/>
<feature type="compositionally biased region" description="Polar residues" evidence="1">
    <location>
        <begin position="513"/>
        <end position="526"/>
    </location>
</feature>
<evidence type="ECO:0008006" key="4">
    <source>
        <dbReference type="Google" id="ProtNLM"/>
    </source>
</evidence>
<dbReference type="Proteomes" id="UP000298030">
    <property type="component" value="Unassembled WGS sequence"/>
</dbReference>